<name>A0ABM1EG73_PRICU</name>
<protein>
    <recommendedName>
        <fullName evidence="3">Succinate dehydrogenase assembly factor 2, mitochondrial</fullName>
        <shortName evidence="3">SDH assembly factor 2</shortName>
        <shortName evidence="3">SDHAF2</shortName>
    </recommendedName>
</protein>
<reference evidence="6" key="1">
    <citation type="submission" date="2025-08" db="UniProtKB">
        <authorList>
            <consortium name="RefSeq"/>
        </authorList>
    </citation>
    <scope>IDENTIFICATION</scope>
</reference>
<organism evidence="5 6">
    <name type="scientific">Priapulus caudatus</name>
    <name type="common">Priapulid worm</name>
    <dbReference type="NCBI Taxonomy" id="37621"/>
    <lineage>
        <taxon>Eukaryota</taxon>
        <taxon>Metazoa</taxon>
        <taxon>Ecdysozoa</taxon>
        <taxon>Scalidophora</taxon>
        <taxon>Priapulida</taxon>
        <taxon>Priapulimorpha</taxon>
        <taxon>Priapulimorphida</taxon>
        <taxon>Priapulidae</taxon>
        <taxon>Priapulus</taxon>
    </lineage>
</organism>
<dbReference type="InterPro" id="IPR036714">
    <property type="entry name" value="SDH_sf"/>
</dbReference>
<evidence type="ECO:0000256" key="1">
    <source>
        <dbReference type="ARBA" id="ARBA00023128"/>
    </source>
</evidence>
<feature type="region of interest" description="Disordered" evidence="4">
    <location>
        <begin position="146"/>
        <end position="167"/>
    </location>
</feature>
<dbReference type="SUPFAM" id="SSF109910">
    <property type="entry name" value="YgfY-like"/>
    <property type="match status" value="1"/>
</dbReference>
<dbReference type="Pfam" id="PF03937">
    <property type="entry name" value="Sdh5"/>
    <property type="match status" value="1"/>
</dbReference>
<accession>A0ABM1EG73</accession>
<evidence type="ECO:0000313" key="5">
    <source>
        <dbReference type="Proteomes" id="UP000695022"/>
    </source>
</evidence>
<comment type="function">
    <text evidence="3">Plays an essential role in the assembly of succinate dehydrogenase (SDH), an enzyme complex (also referred to as respiratory complex II) that is a component of both the tricarboxylic acid (TCA) cycle and the mitochondrial electron transport chain, and which couples the oxidation of succinate to fumarate with the reduction of ubiquinone (coenzyme Q) to ubiquinol. Required for flavinylation (covalent attachment of FAD) of the flavoprotein subunit of the SDH catalytic dimer.</text>
</comment>
<keyword evidence="5" id="KW-1185">Reference proteome</keyword>
<dbReference type="GeneID" id="106811964"/>
<comment type="subcellular location">
    <subcellularLocation>
        <location evidence="3">Mitochondrion matrix</location>
    </subcellularLocation>
</comment>
<dbReference type="HAMAP" id="MF_03057">
    <property type="entry name" value="SDHAF2"/>
    <property type="match status" value="1"/>
</dbReference>
<dbReference type="PANTHER" id="PTHR12469:SF2">
    <property type="entry name" value="SUCCINATE DEHYDROGENASE ASSEMBLY FACTOR 2, MITOCHONDRIAL"/>
    <property type="match status" value="1"/>
</dbReference>
<sequence length="167" mass="19526">MAASIAKFFRHTRIFHPSKTARLLSGTTSVLSSTPDDIDHSLPDDSYQNRPLPQYQERPNEPHAQKKARLLYQSRKRGMLENDLVLSTFAAKYLNTFDSRQLTMYDHLINKPENDWDIYKWATGTKEAPEEFRNEILDLLMKHTRNEEKESRVRQPSLFANDEPKCS</sequence>
<dbReference type="Gene3D" id="1.10.150.250">
    <property type="entry name" value="Flavinator of succinate dehydrogenase"/>
    <property type="match status" value="1"/>
</dbReference>
<evidence type="ECO:0000256" key="4">
    <source>
        <dbReference type="SAM" id="MobiDB-lite"/>
    </source>
</evidence>
<proteinExistence type="inferred from homology"/>
<comment type="similarity">
    <text evidence="3">Belongs to the SDHAF2 family.</text>
</comment>
<gene>
    <name evidence="6" type="primary">LOC106811964</name>
</gene>
<keyword evidence="1 3" id="KW-0496">Mitochondrion</keyword>
<evidence type="ECO:0000313" key="6">
    <source>
        <dbReference type="RefSeq" id="XP_014671194.1"/>
    </source>
</evidence>
<dbReference type="InterPro" id="IPR028882">
    <property type="entry name" value="SDHAF2"/>
</dbReference>
<feature type="region of interest" description="Disordered" evidence="4">
    <location>
        <begin position="34"/>
        <end position="65"/>
    </location>
</feature>
<dbReference type="RefSeq" id="XP_014671194.1">
    <property type="nucleotide sequence ID" value="XM_014815708.1"/>
</dbReference>
<evidence type="ECO:0000256" key="2">
    <source>
        <dbReference type="ARBA" id="ARBA00023186"/>
    </source>
</evidence>
<dbReference type="Proteomes" id="UP000695022">
    <property type="component" value="Unplaced"/>
</dbReference>
<dbReference type="PANTHER" id="PTHR12469">
    <property type="entry name" value="PROTEIN EMI5 HOMOLOG, MITOCHONDRIAL"/>
    <property type="match status" value="1"/>
</dbReference>
<comment type="subunit">
    <text evidence="3">Interacts with the flavoprotein subunit within the SDH catalytic dimer.</text>
</comment>
<dbReference type="InterPro" id="IPR005631">
    <property type="entry name" value="SDH"/>
</dbReference>
<keyword evidence="2 3" id="KW-0143">Chaperone</keyword>
<evidence type="ECO:0000256" key="3">
    <source>
        <dbReference type="HAMAP-Rule" id="MF_03057"/>
    </source>
</evidence>